<accession>A0A292YR41</accession>
<evidence type="ECO:0000313" key="3">
    <source>
        <dbReference type="Proteomes" id="UP000217785"/>
    </source>
</evidence>
<dbReference type="RefSeq" id="WP_096183122.1">
    <property type="nucleotide sequence ID" value="NZ_BDUF01000095.1"/>
</dbReference>
<evidence type="ECO:0000313" key="2">
    <source>
        <dbReference type="EMBL" id="GAX91381.1"/>
    </source>
</evidence>
<protein>
    <recommendedName>
        <fullName evidence="4">CcmD family protein</fullName>
    </recommendedName>
</protein>
<keyword evidence="1" id="KW-0812">Transmembrane</keyword>
<feature type="transmembrane region" description="Helical" evidence="1">
    <location>
        <begin position="6"/>
        <end position="21"/>
    </location>
</feature>
<comment type="caution">
    <text evidence="2">The sequence shown here is derived from an EMBL/GenBank/DDBJ whole genome shotgun (WGS) entry which is preliminary data.</text>
</comment>
<keyword evidence="1" id="KW-0472">Membrane</keyword>
<keyword evidence="1" id="KW-1133">Transmembrane helix</keyword>
<dbReference type="AlphaFoldDB" id="A0A292YR41"/>
<dbReference type="InterPro" id="IPR030888">
    <property type="entry name" value="Put_ccm"/>
</dbReference>
<dbReference type="EMBL" id="BDUF01000095">
    <property type="protein sequence ID" value="GAX91381.1"/>
    <property type="molecule type" value="Genomic_DNA"/>
</dbReference>
<evidence type="ECO:0000256" key="1">
    <source>
        <dbReference type="SAM" id="Phobius"/>
    </source>
</evidence>
<reference evidence="3" key="1">
    <citation type="submission" date="2017-07" db="EMBL/GenBank/DDBJ databases">
        <title>Draft genome sequence of Effusibacillus lacus strain skLN1.</title>
        <authorList>
            <person name="Watanabe M."/>
            <person name="Kojima H."/>
            <person name="Fukui M."/>
        </authorList>
    </citation>
    <scope>NUCLEOTIDE SEQUENCE [LARGE SCALE GENOMIC DNA]</scope>
    <source>
        <strain evidence="3">skLN1</strain>
    </source>
</reference>
<proteinExistence type="predicted"/>
<gene>
    <name evidence="2" type="ORF">EFBL_3050</name>
</gene>
<dbReference type="Proteomes" id="UP000217785">
    <property type="component" value="Unassembled WGS sequence"/>
</dbReference>
<keyword evidence="3" id="KW-1185">Reference proteome</keyword>
<name>A0A292YR41_9BACL</name>
<sequence length="47" mass="5413">MEYLAAAYTVIWVLLAGYLLLQGNRQKKLQQELKMLTEMVGEGRDLN</sequence>
<evidence type="ECO:0008006" key="4">
    <source>
        <dbReference type="Google" id="ProtNLM"/>
    </source>
</evidence>
<dbReference type="OrthoDB" id="2911297at2"/>
<dbReference type="NCBIfam" id="TIGR04391">
    <property type="entry name" value="CcmD_alt_fam"/>
    <property type="match status" value="1"/>
</dbReference>
<organism evidence="2 3">
    <name type="scientific">Effusibacillus lacus</name>
    <dbReference type="NCBI Taxonomy" id="1348429"/>
    <lineage>
        <taxon>Bacteria</taxon>
        <taxon>Bacillati</taxon>
        <taxon>Bacillota</taxon>
        <taxon>Bacilli</taxon>
        <taxon>Bacillales</taxon>
        <taxon>Alicyclobacillaceae</taxon>
        <taxon>Effusibacillus</taxon>
    </lineage>
</organism>